<protein>
    <submittedName>
        <fullName evidence="1">FAR1 domain-containing protein</fullName>
    </submittedName>
</protein>
<gene>
    <name evidence="1" type="ORF">FWK35_00005782</name>
</gene>
<reference evidence="1 2" key="1">
    <citation type="submission" date="2019-08" db="EMBL/GenBank/DDBJ databases">
        <title>Whole genome of Aphis craccivora.</title>
        <authorList>
            <person name="Voronova N.V."/>
            <person name="Shulinski R.S."/>
            <person name="Bandarenka Y.V."/>
            <person name="Zhorov D.G."/>
            <person name="Warner D."/>
        </authorList>
    </citation>
    <scope>NUCLEOTIDE SEQUENCE [LARGE SCALE GENOMIC DNA]</scope>
    <source>
        <strain evidence="1">180601</strain>
        <tissue evidence="1">Whole Body</tissue>
    </source>
</reference>
<dbReference type="Proteomes" id="UP000478052">
    <property type="component" value="Unassembled WGS sequence"/>
</dbReference>
<proteinExistence type="predicted"/>
<organism evidence="1 2">
    <name type="scientific">Aphis craccivora</name>
    <name type="common">Cowpea aphid</name>
    <dbReference type="NCBI Taxonomy" id="307492"/>
    <lineage>
        <taxon>Eukaryota</taxon>
        <taxon>Metazoa</taxon>
        <taxon>Ecdysozoa</taxon>
        <taxon>Arthropoda</taxon>
        <taxon>Hexapoda</taxon>
        <taxon>Insecta</taxon>
        <taxon>Pterygota</taxon>
        <taxon>Neoptera</taxon>
        <taxon>Paraneoptera</taxon>
        <taxon>Hemiptera</taxon>
        <taxon>Sternorrhyncha</taxon>
        <taxon>Aphidomorpha</taxon>
        <taxon>Aphidoidea</taxon>
        <taxon>Aphididae</taxon>
        <taxon>Aphidini</taxon>
        <taxon>Aphis</taxon>
        <taxon>Aphis</taxon>
    </lineage>
</organism>
<evidence type="ECO:0000313" key="1">
    <source>
        <dbReference type="EMBL" id="KAF0759619.1"/>
    </source>
</evidence>
<comment type="caution">
    <text evidence="1">The sequence shown here is derived from an EMBL/GenBank/DDBJ whole genome shotgun (WGS) entry which is preliminary data.</text>
</comment>
<sequence length="67" mass="7669">MSISKKISTKIKKYYFLKLKCVHGGIHSVLTTNNNEPQQPLSSTMKQNCPAFIYLRVTSDKCSVKKY</sequence>
<name>A0A6G0YPG0_APHCR</name>
<dbReference type="AlphaFoldDB" id="A0A6G0YPG0"/>
<evidence type="ECO:0000313" key="2">
    <source>
        <dbReference type="Proteomes" id="UP000478052"/>
    </source>
</evidence>
<accession>A0A6G0YPG0</accession>
<keyword evidence="2" id="KW-1185">Reference proteome</keyword>
<dbReference type="EMBL" id="VUJU01002937">
    <property type="protein sequence ID" value="KAF0759619.1"/>
    <property type="molecule type" value="Genomic_DNA"/>
</dbReference>